<comment type="caution">
    <text evidence="1">The sequence shown here is derived from an EMBL/GenBank/DDBJ whole genome shotgun (WGS) entry which is preliminary data.</text>
</comment>
<organism evidence="1 2">
    <name type="scientific">Muricoccus vinaceus</name>
    <dbReference type="NCBI Taxonomy" id="424704"/>
    <lineage>
        <taxon>Bacteria</taxon>
        <taxon>Pseudomonadati</taxon>
        <taxon>Pseudomonadota</taxon>
        <taxon>Alphaproteobacteria</taxon>
        <taxon>Acetobacterales</taxon>
        <taxon>Roseomonadaceae</taxon>
        <taxon>Muricoccus</taxon>
    </lineage>
</organism>
<reference evidence="1 2" key="1">
    <citation type="submission" date="2024-09" db="EMBL/GenBank/DDBJ databases">
        <authorList>
            <person name="Sun Q."/>
            <person name="Mori K."/>
        </authorList>
    </citation>
    <scope>NUCLEOTIDE SEQUENCE [LARGE SCALE GENOMIC DNA]</scope>
    <source>
        <strain evidence="1 2">CCM 7468</strain>
    </source>
</reference>
<accession>A0ABV6IQE8</accession>
<evidence type="ECO:0000313" key="1">
    <source>
        <dbReference type="EMBL" id="MFC0385835.1"/>
    </source>
</evidence>
<keyword evidence="2" id="KW-1185">Reference proteome</keyword>
<protein>
    <submittedName>
        <fullName evidence="1">Uncharacterized protein</fullName>
    </submittedName>
</protein>
<dbReference type="Proteomes" id="UP001589789">
    <property type="component" value="Unassembled WGS sequence"/>
</dbReference>
<name>A0ABV6IQE8_9PROT</name>
<proteinExistence type="predicted"/>
<evidence type="ECO:0000313" key="2">
    <source>
        <dbReference type="Proteomes" id="UP001589789"/>
    </source>
</evidence>
<gene>
    <name evidence="1" type="ORF">ACFFIC_09725</name>
</gene>
<sequence>MAADAVSLPCSKNGEHGEYTTEMKQATAVGGNMLVVADARAEVVTEFVVAATEALS</sequence>
<dbReference type="RefSeq" id="WP_377049992.1">
    <property type="nucleotide sequence ID" value="NZ_JBHLVZ010000016.1"/>
</dbReference>
<dbReference type="EMBL" id="JBHLVZ010000016">
    <property type="protein sequence ID" value="MFC0385835.1"/>
    <property type="molecule type" value="Genomic_DNA"/>
</dbReference>